<dbReference type="Proteomes" id="UP000198742">
    <property type="component" value="Unassembled WGS sequence"/>
</dbReference>
<feature type="transmembrane region" description="Helical" evidence="8">
    <location>
        <begin position="266"/>
        <end position="286"/>
    </location>
</feature>
<keyword evidence="3" id="KW-1003">Cell membrane</keyword>
<feature type="transmembrane region" description="Helical" evidence="8">
    <location>
        <begin position="56"/>
        <end position="77"/>
    </location>
</feature>
<evidence type="ECO:0000313" key="10">
    <source>
        <dbReference type="Proteomes" id="UP000198742"/>
    </source>
</evidence>
<feature type="transmembrane region" description="Helical" evidence="8">
    <location>
        <begin position="33"/>
        <end position="50"/>
    </location>
</feature>
<feature type="transmembrane region" description="Helical" evidence="8">
    <location>
        <begin position="215"/>
        <end position="236"/>
    </location>
</feature>
<name>A0A1H4U1N3_9ACTN</name>
<keyword evidence="10" id="KW-1185">Reference proteome</keyword>
<evidence type="ECO:0000256" key="6">
    <source>
        <dbReference type="ARBA" id="ARBA00023136"/>
    </source>
</evidence>
<feature type="transmembrane region" description="Helical" evidence="8">
    <location>
        <begin position="326"/>
        <end position="347"/>
    </location>
</feature>
<feature type="transmembrane region" description="Helical" evidence="8">
    <location>
        <begin position="97"/>
        <end position="119"/>
    </location>
</feature>
<comment type="subcellular location">
    <subcellularLocation>
        <location evidence="1">Cell membrane</location>
        <topology evidence="1">Multi-pass membrane protein</topology>
    </subcellularLocation>
</comment>
<dbReference type="STRING" id="402596.SAMN04489844_2657"/>
<dbReference type="PANTHER" id="PTHR30106:SF2">
    <property type="entry name" value="UPF0324 INNER MEMBRANE PROTEIN YEIH"/>
    <property type="match status" value="1"/>
</dbReference>
<evidence type="ECO:0000256" key="1">
    <source>
        <dbReference type="ARBA" id="ARBA00004651"/>
    </source>
</evidence>
<accession>A0A1H4U1N3</accession>
<dbReference type="AlphaFoldDB" id="A0A1H4U1N3"/>
<evidence type="ECO:0000313" key="9">
    <source>
        <dbReference type="EMBL" id="SEC62683.1"/>
    </source>
</evidence>
<protein>
    <submittedName>
        <fullName evidence="9">Conserved hypothetical integral membrane protein</fullName>
    </submittedName>
</protein>
<reference evidence="10" key="1">
    <citation type="submission" date="2016-10" db="EMBL/GenBank/DDBJ databases">
        <authorList>
            <person name="Varghese N."/>
            <person name="Submissions S."/>
        </authorList>
    </citation>
    <scope>NUCLEOTIDE SEQUENCE [LARGE SCALE GENOMIC DNA]</scope>
    <source>
        <strain evidence="10">DSM 22017</strain>
    </source>
</reference>
<sequence length="348" mass="34886">MALLPPETVSTPTSPAPPSATTPSRRATYLRRAILAFAVAGVALAISTAAPLMGPLLVALVIGVAAANTPGLSRYVVGTAPRLDKLLLRSGIVLLGLKIAITDVLALGASGIAVVLATVVTTYAATQLAGRLLGLERDLVTLIAAGFSICGAAAVAAVESSIRARPKDVALAVALVTVFGTIMIGAVPALGSAFGLTDEQTAVWAGASIHEVAQVIAAASLIGAGGATVLATATTVKLARVALLAPVQLVSARICRSEDATRRGPLVPLFLLGFLAAVAVRTTGVLPQGVLDLAGQLTTLLLSAAMFGLGTGIVARYLWPVPVRALLLATISTLVAATVALALVTLLV</sequence>
<organism evidence="9 10">
    <name type="scientific">Nocardioides exalbidus</name>
    <dbReference type="NCBI Taxonomy" id="402596"/>
    <lineage>
        <taxon>Bacteria</taxon>
        <taxon>Bacillati</taxon>
        <taxon>Actinomycetota</taxon>
        <taxon>Actinomycetes</taxon>
        <taxon>Propionibacteriales</taxon>
        <taxon>Nocardioidaceae</taxon>
        <taxon>Nocardioides</taxon>
    </lineage>
</organism>
<evidence type="ECO:0000256" key="7">
    <source>
        <dbReference type="SAM" id="MobiDB-lite"/>
    </source>
</evidence>
<dbReference type="Pfam" id="PF03601">
    <property type="entry name" value="Cons_hypoth698"/>
    <property type="match status" value="1"/>
</dbReference>
<feature type="transmembrane region" description="Helical" evidence="8">
    <location>
        <begin position="298"/>
        <end position="319"/>
    </location>
</feature>
<dbReference type="GO" id="GO:0005886">
    <property type="term" value="C:plasma membrane"/>
    <property type="evidence" value="ECO:0007669"/>
    <property type="project" value="UniProtKB-SubCell"/>
</dbReference>
<evidence type="ECO:0000256" key="4">
    <source>
        <dbReference type="ARBA" id="ARBA00022692"/>
    </source>
</evidence>
<proteinExistence type="inferred from homology"/>
<keyword evidence="6 8" id="KW-0472">Membrane</keyword>
<evidence type="ECO:0000256" key="5">
    <source>
        <dbReference type="ARBA" id="ARBA00022989"/>
    </source>
</evidence>
<keyword evidence="4 8" id="KW-0812">Transmembrane</keyword>
<dbReference type="OrthoDB" id="9766798at2"/>
<comment type="similarity">
    <text evidence="2">Belongs to the UPF0324 family.</text>
</comment>
<evidence type="ECO:0000256" key="2">
    <source>
        <dbReference type="ARBA" id="ARBA00007977"/>
    </source>
</evidence>
<evidence type="ECO:0000256" key="8">
    <source>
        <dbReference type="SAM" id="Phobius"/>
    </source>
</evidence>
<dbReference type="PANTHER" id="PTHR30106">
    <property type="entry name" value="INNER MEMBRANE PROTEIN YEIH-RELATED"/>
    <property type="match status" value="1"/>
</dbReference>
<feature type="transmembrane region" description="Helical" evidence="8">
    <location>
        <begin position="139"/>
        <end position="158"/>
    </location>
</feature>
<feature type="region of interest" description="Disordered" evidence="7">
    <location>
        <begin position="1"/>
        <end position="24"/>
    </location>
</feature>
<evidence type="ECO:0000256" key="3">
    <source>
        <dbReference type="ARBA" id="ARBA00022475"/>
    </source>
</evidence>
<dbReference type="RefSeq" id="WP_090969524.1">
    <property type="nucleotide sequence ID" value="NZ_FNRT01000002.1"/>
</dbReference>
<dbReference type="EMBL" id="FNRT01000002">
    <property type="protein sequence ID" value="SEC62683.1"/>
    <property type="molecule type" value="Genomic_DNA"/>
</dbReference>
<feature type="transmembrane region" description="Helical" evidence="8">
    <location>
        <begin position="170"/>
        <end position="195"/>
    </location>
</feature>
<gene>
    <name evidence="9" type="ORF">SAMN04489844_2657</name>
</gene>
<keyword evidence="5 8" id="KW-1133">Transmembrane helix</keyword>
<dbReference type="InterPro" id="IPR018383">
    <property type="entry name" value="UPF0324_pro"/>
</dbReference>